<feature type="binding site" evidence="5">
    <location>
        <position position="361"/>
    </location>
    <ligand>
        <name>S-adenosyl-L-methionine</name>
        <dbReference type="ChEBI" id="CHEBI:59789"/>
    </ligand>
</feature>
<keyword evidence="1 5" id="KW-0489">Methyltransferase</keyword>
<dbReference type="Pfam" id="PF01189">
    <property type="entry name" value="Methyltr_RsmB-F"/>
    <property type="match status" value="1"/>
</dbReference>
<comment type="caution">
    <text evidence="5">Lacks conserved residue(s) required for the propagation of feature annotation.</text>
</comment>
<sequence>MPDGLKSSLKMHAGRYQHLYRLWNLAFAGNELAQMDKWLAKELAQNTKFGSRDRRWYSEYFFAGLRHSYFALFCEEFFENKIPLSELSVFIINFKLKFSNLNSVLENLRSVNKEKFFVWIFLRYLYKKEQNFFDENYFNLNIEDYSIRKNIFESLINYFTSNKELQNQCLFYSIPFYFLELLQERILFSNWDRKTQDYFFNYLDTRPHVWLRLNNLKNLNRVEQGLVKKNYLFEIKNKNSIKIFSEKINFSELDSYRLGDFEVQDYASQLIGQHVNVKLGQKVWDACAGGGGKTIQIASLLNNTGIIYASDIREYKLNEIKQRARKANFFNVRTVYWDGMEPPQFAPEIHANGGFDWVLVDAPCSSLGTLRRSPDVKYKVSLKNLQTFHDLQVKILSSASKAVKKGAHLVYATCSWTCLENEAVVEQFLKDHLEFKLVEQKMLGSPHENADIMFVAVLTHRHAAIDS</sequence>
<keyword evidence="3 5" id="KW-0949">S-adenosyl-L-methionine</keyword>
<dbReference type="AlphaFoldDB" id="A0A369KRB8"/>
<feature type="domain" description="SAM-dependent MTase RsmB/NOP-type" evidence="6">
    <location>
        <begin position="199"/>
        <end position="467"/>
    </location>
</feature>
<dbReference type="InterPro" id="IPR029063">
    <property type="entry name" value="SAM-dependent_MTases_sf"/>
</dbReference>
<evidence type="ECO:0000256" key="3">
    <source>
        <dbReference type="ARBA" id="ARBA00022691"/>
    </source>
</evidence>
<dbReference type="EMBL" id="QOVW01000093">
    <property type="protein sequence ID" value="RDB35255.1"/>
    <property type="molecule type" value="Genomic_DNA"/>
</dbReference>
<evidence type="ECO:0000256" key="4">
    <source>
        <dbReference type="ARBA" id="ARBA00022884"/>
    </source>
</evidence>
<dbReference type="InterPro" id="IPR049560">
    <property type="entry name" value="MeTrfase_RsmB-F_NOP2_cat"/>
</dbReference>
<dbReference type="PROSITE" id="PS51686">
    <property type="entry name" value="SAM_MT_RSMB_NOP"/>
    <property type="match status" value="1"/>
</dbReference>
<keyword evidence="8" id="KW-1185">Reference proteome</keyword>
<organism evidence="7 8">
    <name type="scientific">Spirobacillus cienkowskii</name>
    <dbReference type="NCBI Taxonomy" id="495820"/>
    <lineage>
        <taxon>Bacteria</taxon>
        <taxon>Pseudomonadati</taxon>
        <taxon>Bdellovibrionota</taxon>
        <taxon>Oligoflexia</taxon>
        <taxon>Silvanigrellales</taxon>
        <taxon>Spirobacillus</taxon>
    </lineage>
</organism>
<proteinExistence type="inferred from homology"/>
<evidence type="ECO:0000313" key="7">
    <source>
        <dbReference type="EMBL" id="RDB35255.1"/>
    </source>
</evidence>
<reference evidence="7" key="1">
    <citation type="submission" date="2018-04" db="EMBL/GenBank/DDBJ databases">
        <title>Draft genome sequence of the Candidatus Spirobacillus cienkowskii, a pathogen of freshwater Daphnia species, reconstructed from hemolymph metagenomic reads.</title>
        <authorList>
            <person name="Bresciani L."/>
            <person name="Lemos L.N."/>
            <person name="Wale N."/>
            <person name="Lin J.Y."/>
            <person name="Fernandes G.R."/>
            <person name="Duffy M.A."/>
            <person name="Rodrigues J.M."/>
        </authorList>
    </citation>
    <scope>NUCLEOTIDE SEQUENCE [LARGE SCALE GENOMIC DNA]</scope>
    <source>
        <strain evidence="7">Binning01</strain>
    </source>
</reference>
<evidence type="ECO:0000259" key="6">
    <source>
        <dbReference type="PROSITE" id="PS51686"/>
    </source>
</evidence>
<protein>
    <submittedName>
        <fullName evidence="7">RsmB/NOP family class I SAM-dependent RNA methyltransferase</fullName>
    </submittedName>
</protein>
<dbReference type="SUPFAM" id="SSF53335">
    <property type="entry name" value="S-adenosyl-L-methionine-dependent methyltransferases"/>
    <property type="match status" value="1"/>
</dbReference>
<dbReference type="GO" id="GO:0003723">
    <property type="term" value="F:RNA binding"/>
    <property type="evidence" value="ECO:0007669"/>
    <property type="project" value="UniProtKB-UniRule"/>
</dbReference>
<dbReference type="Gene3D" id="3.40.50.150">
    <property type="entry name" value="Vaccinia Virus protein VP39"/>
    <property type="match status" value="1"/>
</dbReference>
<dbReference type="PANTHER" id="PTHR22807:SF53">
    <property type="entry name" value="RIBOSOMAL RNA SMALL SUBUNIT METHYLTRANSFERASE B-RELATED"/>
    <property type="match status" value="1"/>
</dbReference>
<dbReference type="GO" id="GO:0001510">
    <property type="term" value="P:RNA methylation"/>
    <property type="evidence" value="ECO:0007669"/>
    <property type="project" value="InterPro"/>
</dbReference>
<dbReference type="PRINTS" id="PR02008">
    <property type="entry name" value="RCMTFAMILY"/>
</dbReference>
<dbReference type="InterPro" id="IPR023267">
    <property type="entry name" value="RCMT"/>
</dbReference>
<comment type="caution">
    <text evidence="7">The sequence shown here is derived from an EMBL/GenBank/DDBJ whole genome shotgun (WGS) entry which is preliminary data.</text>
</comment>
<dbReference type="CDD" id="cd02440">
    <property type="entry name" value="AdoMet_MTases"/>
    <property type="match status" value="1"/>
</dbReference>
<evidence type="ECO:0000256" key="1">
    <source>
        <dbReference type="ARBA" id="ARBA00022603"/>
    </source>
</evidence>
<feature type="binding site" evidence="5">
    <location>
        <position position="311"/>
    </location>
    <ligand>
        <name>S-adenosyl-L-methionine</name>
        <dbReference type="ChEBI" id="CHEBI:59789"/>
    </ligand>
</feature>
<gene>
    <name evidence="7" type="ORF">DCC88_11045</name>
</gene>
<feature type="active site" description="Nucleophile" evidence="5">
    <location>
        <position position="414"/>
    </location>
</feature>
<dbReference type="PANTHER" id="PTHR22807">
    <property type="entry name" value="NOP2 YEAST -RELATED NOL1/NOP2/FMU SUN DOMAIN-CONTAINING"/>
    <property type="match status" value="1"/>
</dbReference>
<keyword evidence="4 5" id="KW-0694">RNA-binding</keyword>
<dbReference type="InterPro" id="IPR001678">
    <property type="entry name" value="MeTrfase_RsmB-F_NOP2_dom"/>
</dbReference>
<dbReference type="GO" id="GO:0008173">
    <property type="term" value="F:RNA methyltransferase activity"/>
    <property type="evidence" value="ECO:0007669"/>
    <property type="project" value="InterPro"/>
</dbReference>
<keyword evidence="2 5" id="KW-0808">Transferase</keyword>
<feature type="binding site" evidence="5">
    <location>
        <position position="338"/>
    </location>
    <ligand>
        <name>S-adenosyl-L-methionine</name>
        <dbReference type="ChEBI" id="CHEBI:59789"/>
    </ligand>
</feature>
<comment type="similarity">
    <text evidence="5">Belongs to the class I-like SAM-binding methyltransferase superfamily. RsmB/NOP family.</text>
</comment>
<evidence type="ECO:0000256" key="2">
    <source>
        <dbReference type="ARBA" id="ARBA00022679"/>
    </source>
</evidence>
<accession>A0A369KRB8</accession>
<dbReference type="Proteomes" id="UP000253934">
    <property type="component" value="Unassembled WGS sequence"/>
</dbReference>
<evidence type="ECO:0000313" key="8">
    <source>
        <dbReference type="Proteomes" id="UP000253934"/>
    </source>
</evidence>
<evidence type="ECO:0000256" key="5">
    <source>
        <dbReference type="PROSITE-ProRule" id="PRU01023"/>
    </source>
</evidence>
<name>A0A369KRB8_9BACT</name>